<keyword evidence="1" id="KW-0175">Coiled coil</keyword>
<feature type="region of interest" description="Disordered" evidence="2">
    <location>
        <begin position="663"/>
        <end position="687"/>
    </location>
</feature>
<feature type="coiled-coil region" evidence="1">
    <location>
        <begin position="768"/>
        <end position="795"/>
    </location>
</feature>
<dbReference type="EMBL" id="ML004468">
    <property type="protein sequence ID" value="RKP30038.1"/>
    <property type="molecule type" value="Genomic_DNA"/>
</dbReference>
<feature type="compositionally biased region" description="Low complexity" evidence="2">
    <location>
        <begin position="443"/>
        <end position="456"/>
    </location>
</feature>
<evidence type="ECO:0000313" key="5">
    <source>
        <dbReference type="Proteomes" id="UP000268321"/>
    </source>
</evidence>
<name>A0A4P9ZBJ6_9ASCO</name>
<dbReference type="GO" id="GO:0003712">
    <property type="term" value="F:transcription coregulator activity"/>
    <property type="evidence" value="ECO:0007669"/>
    <property type="project" value="InterPro"/>
</dbReference>
<keyword evidence="5" id="KW-1185">Reference proteome</keyword>
<dbReference type="Proteomes" id="UP000268321">
    <property type="component" value="Unassembled WGS sequence"/>
</dbReference>
<proteinExistence type="predicted"/>
<feature type="region of interest" description="Disordered" evidence="2">
    <location>
        <begin position="381"/>
        <end position="456"/>
    </location>
</feature>
<feature type="domain" description="Spt20-like SEP" evidence="3">
    <location>
        <begin position="69"/>
        <end position="249"/>
    </location>
</feature>
<feature type="compositionally biased region" description="Basic and acidic residues" evidence="2">
    <location>
        <begin position="146"/>
        <end position="161"/>
    </location>
</feature>
<dbReference type="Gene3D" id="3.40.980.10">
    <property type="entry name" value="MoaB/Mog-like domain"/>
    <property type="match status" value="1"/>
</dbReference>
<feature type="compositionally biased region" description="Low complexity" evidence="2">
    <location>
        <begin position="387"/>
        <end position="401"/>
    </location>
</feature>
<evidence type="ECO:0000256" key="2">
    <source>
        <dbReference type="SAM" id="MobiDB-lite"/>
    </source>
</evidence>
<dbReference type="Pfam" id="PF12090">
    <property type="entry name" value="Spt20_SEP"/>
    <property type="match status" value="1"/>
</dbReference>
<dbReference type="AlphaFoldDB" id="A0A4P9ZBJ6"/>
<evidence type="ECO:0000256" key="1">
    <source>
        <dbReference type="SAM" id="Coils"/>
    </source>
</evidence>
<feature type="region of interest" description="Disordered" evidence="2">
    <location>
        <begin position="146"/>
        <end position="185"/>
    </location>
</feature>
<dbReference type="GO" id="GO:0006357">
    <property type="term" value="P:regulation of transcription by RNA polymerase II"/>
    <property type="evidence" value="ECO:0007669"/>
    <property type="project" value="TreeGrafter"/>
</dbReference>
<dbReference type="InterPro" id="IPR021950">
    <property type="entry name" value="Spt20"/>
</dbReference>
<evidence type="ECO:0000259" key="3">
    <source>
        <dbReference type="Pfam" id="PF12090"/>
    </source>
</evidence>
<gene>
    <name evidence="4" type="ORF">METBISCDRAFT_23708</name>
</gene>
<dbReference type="PANTHER" id="PTHR13526">
    <property type="entry name" value="TRANSCRIPTION FACTOR SPT20 HOMOLOG"/>
    <property type="match status" value="1"/>
</dbReference>
<dbReference type="GO" id="GO:0000124">
    <property type="term" value="C:SAGA complex"/>
    <property type="evidence" value="ECO:0007669"/>
    <property type="project" value="InterPro"/>
</dbReference>
<dbReference type="InterPro" id="IPR036425">
    <property type="entry name" value="MoaB/Mog-like_dom_sf"/>
</dbReference>
<dbReference type="PANTHER" id="PTHR13526:SF8">
    <property type="entry name" value="TRANSCRIPTION FACTOR SPT20 HOMOLOG"/>
    <property type="match status" value="1"/>
</dbReference>
<dbReference type="OrthoDB" id="1932706at2759"/>
<sequence>MTDAATGARPPSGKLLQAAVQQQLQQLQQLQRNQAYAGANGLASGPQARRMQNFQFNLSLQDILRRYSRQPASLSFHIYETHYRFNNTQDSNIIPKESPMVKSFMKHLICEEIPPEMMELLRDLSIRFYDGCIIVQVYDYRARKSDPAAAPEETKPADTKTTDALTDAPSKEKEAASNATPKPRKYRALLKPTPQSLYYDLLYHTDSALTKFTDHFALQMESELLTLTNRNLDLSVPLNPYLQHEHLQPQHEYPRKVYNKETGEEQLVHSHRKDTPREVRKLHEEQMTISKSSEYEELMLLLSSKYGKSLDTTSDKQLVVVGPTLSLPSDPVSLKTTLLNSAGYGASDKKRTESTAATVIPSSNITSSQFMRLRFVEEIRKRKESQKGQTGAAMAAQTQKTFAAGHSRPLSGDPGAPGAGANRRLQTQQPLSMPTHRGGAPLNPMNTPQMQAQQPMPRMPNNVPAPQASQPYNGMGQQAPVPVRQPVPTQAPRPQAVQRAGAMQQHIPLALPSANSPTYVASPLSGNARMQPGIQRPISQMQNQKNMPQAQIGRVQNVPMAKPGAVPRNNMQDRYLQQQVDYDQSAQAQAAKRQKIQMASTTPMQQQSQYGMGPARPQQVSGNAMMNSQMQNGTMLTARMLSSGTLSSLLMDQVLPGQQLTQPVPNLAQQGGPRPNSQPGPGRAEMITAAQQQQQQIFQMMLTPQQQQEFRQMQAKVSALIQMGNTGYAPNRTRLTPEQLQRALDQGMTLQQQVVQKFPAYFQKLRHLQMLQQRRQQQQQQQQMQRQQMQMQQNQINDGMYAQQNSVMGVNLPGLPEQVIGLPMMSQMKNGMPQQGPGN</sequence>
<feature type="compositionally biased region" description="Polar residues" evidence="2">
    <location>
        <begin position="600"/>
        <end position="610"/>
    </location>
</feature>
<feature type="compositionally biased region" description="Polar residues" evidence="2">
    <location>
        <begin position="663"/>
        <end position="679"/>
    </location>
</feature>
<evidence type="ECO:0000313" key="4">
    <source>
        <dbReference type="EMBL" id="RKP30038.1"/>
    </source>
</evidence>
<dbReference type="InterPro" id="IPR046468">
    <property type="entry name" value="Spt20-like_SEP"/>
</dbReference>
<reference evidence="5" key="1">
    <citation type="journal article" date="2018" name="Nat. Microbiol.">
        <title>Leveraging single-cell genomics to expand the fungal tree of life.</title>
        <authorList>
            <person name="Ahrendt S.R."/>
            <person name="Quandt C.A."/>
            <person name="Ciobanu D."/>
            <person name="Clum A."/>
            <person name="Salamov A."/>
            <person name="Andreopoulos B."/>
            <person name="Cheng J.F."/>
            <person name="Woyke T."/>
            <person name="Pelin A."/>
            <person name="Henrissat B."/>
            <person name="Reynolds N.K."/>
            <person name="Benny G.L."/>
            <person name="Smith M.E."/>
            <person name="James T.Y."/>
            <person name="Grigoriev I.V."/>
        </authorList>
    </citation>
    <scope>NUCLEOTIDE SEQUENCE [LARGE SCALE GENOMIC DNA]</scope>
    <source>
        <strain evidence="5">Baker2002</strain>
    </source>
</reference>
<feature type="region of interest" description="Disordered" evidence="2">
    <location>
        <begin position="597"/>
        <end position="619"/>
    </location>
</feature>
<accession>A0A4P9ZBJ6</accession>
<protein>
    <recommendedName>
        <fullName evidence="3">Spt20-like SEP domain-containing protein</fullName>
    </recommendedName>
</protein>
<organism evidence="4 5">
    <name type="scientific">Metschnikowia bicuspidata</name>
    <dbReference type="NCBI Taxonomy" id="27322"/>
    <lineage>
        <taxon>Eukaryota</taxon>
        <taxon>Fungi</taxon>
        <taxon>Dikarya</taxon>
        <taxon>Ascomycota</taxon>
        <taxon>Saccharomycotina</taxon>
        <taxon>Pichiomycetes</taxon>
        <taxon>Metschnikowiaceae</taxon>
        <taxon>Metschnikowia</taxon>
    </lineage>
</organism>